<dbReference type="GeneID" id="19209625"/>
<dbReference type="OrthoDB" id="3058840at2759"/>
<gene>
    <name evidence="2" type="ORF">CONPUDRAFT_77561</name>
</gene>
<protein>
    <submittedName>
        <fullName evidence="2">Uncharacterized protein</fullName>
    </submittedName>
</protein>
<organism evidence="2 3">
    <name type="scientific">Coniophora puteana (strain RWD-64-598)</name>
    <name type="common">Brown rot fungus</name>
    <dbReference type="NCBI Taxonomy" id="741705"/>
    <lineage>
        <taxon>Eukaryota</taxon>
        <taxon>Fungi</taxon>
        <taxon>Dikarya</taxon>
        <taxon>Basidiomycota</taxon>
        <taxon>Agaricomycotina</taxon>
        <taxon>Agaricomycetes</taxon>
        <taxon>Agaricomycetidae</taxon>
        <taxon>Boletales</taxon>
        <taxon>Coniophorineae</taxon>
        <taxon>Coniophoraceae</taxon>
        <taxon>Coniophora</taxon>
    </lineage>
</organism>
<evidence type="ECO:0000256" key="1">
    <source>
        <dbReference type="SAM" id="MobiDB-lite"/>
    </source>
</evidence>
<dbReference type="EMBL" id="JH711589">
    <property type="protein sequence ID" value="EIW75361.1"/>
    <property type="molecule type" value="Genomic_DNA"/>
</dbReference>
<dbReference type="KEGG" id="cput:CONPUDRAFT_77561"/>
<evidence type="ECO:0000313" key="3">
    <source>
        <dbReference type="Proteomes" id="UP000053558"/>
    </source>
</evidence>
<feature type="region of interest" description="Disordered" evidence="1">
    <location>
        <begin position="234"/>
        <end position="263"/>
    </location>
</feature>
<dbReference type="AlphaFoldDB" id="A0A5M3M9M5"/>
<proteinExistence type="predicted"/>
<sequence>MIRNHKFTKYILETKGKPVPAHYLNPDAPQPDIRETTPTTGIPHLMELKAKVENDIAELRAEHQADLSVLMALTAEAYRAERHDRLSSIDMESAYWKSRGNSDDPHDADALAALHTQHTYDVVMAEFENDADDTLHWLKDTHFQALSPLLHQLRSLKSLIDAQYPSSPEDFNKVDVDLKLRVARHIVASPADKLRMMETFGWRWDQCIPLCFPCWWCNTFGLIGLPTDELFKRNSPSVQGGKPSQDLREWSTTIANRDLQDAR</sequence>
<dbReference type="Proteomes" id="UP000053558">
    <property type="component" value="Unassembled WGS sequence"/>
</dbReference>
<comment type="caution">
    <text evidence="2">The sequence shown here is derived from an EMBL/GenBank/DDBJ whole genome shotgun (WGS) entry which is preliminary data.</text>
</comment>
<name>A0A5M3M9M5_CONPW</name>
<reference evidence="3" key="1">
    <citation type="journal article" date="2012" name="Science">
        <title>The Paleozoic origin of enzymatic lignin decomposition reconstructed from 31 fungal genomes.</title>
        <authorList>
            <person name="Floudas D."/>
            <person name="Binder M."/>
            <person name="Riley R."/>
            <person name="Barry K."/>
            <person name="Blanchette R.A."/>
            <person name="Henrissat B."/>
            <person name="Martinez A.T."/>
            <person name="Otillar R."/>
            <person name="Spatafora J.W."/>
            <person name="Yadav J.S."/>
            <person name="Aerts A."/>
            <person name="Benoit I."/>
            <person name="Boyd A."/>
            <person name="Carlson A."/>
            <person name="Copeland A."/>
            <person name="Coutinho P.M."/>
            <person name="de Vries R.P."/>
            <person name="Ferreira P."/>
            <person name="Findley K."/>
            <person name="Foster B."/>
            <person name="Gaskell J."/>
            <person name="Glotzer D."/>
            <person name="Gorecki P."/>
            <person name="Heitman J."/>
            <person name="Hesse C."/>
            <person name="Hori C."/>
            <person name="Igarashi K."/>
            <person name="Jurgens J.A."/>
            <person name="Kallen N."/>
            <person name="Kersten P."/>
            <person name="Kohler A."/>
            <person name="Kuees U."/>
            <person name="Kumar T.K.A."/>
            <person name="Kuo A."/>
            <person name="LaButti K."/>
            <person name="Larrondo L.F."/>
            <person name="Lindquist E."/>
            <person name="Ling A."/>
            <person name="Lombard V."/>
            <person name="Lucas S."/>
            <person name="Lundell T."/>
            <person name="Martin R."/>
            <person name="McLaughlin D.J."/>
            <person name="Morgenstern I."/>
            <person name="Morin E."/>
            <person name="Murat C."/>
            <person name="Nagy L.G."/>
            <person name="Nolan M."/>
            <person name="Ohm R.A."/>
            <person name="Patyshakuliyeva A."/>
            <person name="Rokas A."/>
            <person name="Ruiz-Duenas F.J."/>
            <person name="Sabat G."/>
            <person name="Salamov A."/>
            <person name="Samejima M."/>
            <person name="Schmutz J."/>
            <person name="Slot J.C."/>
            <person name="St John F."/>
            <person name="Stenlid J."/>
            <person name="Sun H."/>
            <person name="Sun S."/>
            <person name="Syed K."/>
            <person name="Tsang A."/>
            <person name="Wiebenga A."/>
            <person name="Young D."/>
            <person name="Pisabarro A."/>
            <person name="Eastwood D.C."/>
            <person name="Martin F."/>
            <person name="Cullen D."/>
            <person name="Grigoriev I.V."/>
            <person name="Hibbett D.S."/>
        </authorList>
    </citation>
    <scope>NUCLEOTIDE SEQUENCE [LARGE SCALE GENOMIC DNA]</scope>
    <source>
        <strain evidence="3">RWD-64-598 SS2</strain>
    </source>
</reference>
<keyword evidence="3" id="KW-1185">Reference proteome</keyword>
<dbReference type="RefSeq" id="XP_007774746.1">
    <property type="nucleotide sequence ID" value="XM_007776556.1"/>
</dbReference>
<evidence type="ECO:0000313" key="2">
    <source>
        <dbReference type="EMBL" id="EIW75361.1"/>
    </source>
</evidence>
<accession>A0A5M3M9M5</accession>